<dbReference type="PANTHER" id="PTHR45947">
    <property type="entry name" value="SULFOQUINOVOSYL TRANSFERASE SQD2"/>
    <property type="match status" value="1"/>
</dbReference>
<dbReference type="EMBL" id="CAEZZP010000002">
    <property type="protein sequence ID" value="CAB4760413.1"/>
    <property type="molecule type" value="Genomic_DNA"/>
</dbReference>
<feature type="domain" description="Glycosyl transferase family 1" evidence="2">
    <location>
        <begin position="236"/>
        <end position="400"/>
    </location>
</feature>
<dbReference type="EMBL" id="CAFBLJ010000008">
    <property type="protein sequence ID" value="CAB4857652.1"/>
    <property type="molecule type" value="Genomic_DNA"/>
</dbReference>
<evidence type="ECO:0000313" key="9">
    <source>
        <dbReference type="EMBL" id="CAB5016779.1"/>
    </source>
</evidence>
<keyword evidence="1" id="KW-0812">Transmembrane</keyword>
<dbReference type="EMBL" id="CAEZYH010000004">
    <property type="protein sequence ID" value="CAB4707912.1"/>
    <property type="molecule type" value="Genomic_DNA"/>
</dbReference>
<proteinExistence type="predicted"/>
<dbReference type="InterPro" id="IPR001296">
    <property type="entry name" value="Glyco_trans_1"/>
</dbReference>
<dbReference type="SUPFAM" id="SSF53756">
    <property type="entry name" value="UDP-Glycosyltransferase/glycogen phosphorylase"/>
    <property type="match status" value="1"/>
</dbReference>
<protein>
    <submittedName>
        <fullName evidence="7">Unannotated protein</fullName>
    </submittedName>
</protein>
<dbReference type="InterPro" id="IPR050194">
    <property type="entry name" value="Glycosyltransferase_grp1"/>
</dbReference>
<dbReference type="PANTHER" id="PTHR45947:SF3">
    <property type="entry name" value="SULFOQUINOVOSYL TRANSFERASE SQD2"/>
    <property type="match status" value="1"/>
</dbReference>
<dbReference type="EMBL" id="CAFBMF010000003">
    <property type="protein sequence ID" value="CAB4888138.1"/>
    <property type="molecule type" value="Genomic_DNA"/>
</dbReference>
<organism evidence="7">
    <name type="scientific">freshwater metagenome</name>
    <dbReference type="NCBI Taxonomy" id="449393"/>
    <lineage>
        <taxon>unclassified sequences</taxon>
        <taxon>metagenomes</taxon>
        <taxon>ecological metagenomes</taxon>
    </lineage>
</organism>
<evidence type="ECO:0000313" key="4">
    <source>
        <dbReference type="EMBL" id="CAB4707912.1"/>
    </source>
</evidence>
<evidence type="ECO:0000259" key="2">
    <source>
        <dbReference type="Pfam" id="PF00534"/>
    </source>
</evidence>
<feature type="transmembrane region" description="Helical" evidence="1">
    <location>
        <begin position="94"/>
        <end position="113"/>
    </location>
</feature>
<evidence type="ECO:0000313" key="7">
    <source>
        <dbReference type="EMBL" id="CAB4857652.1"/>
    </source>
</evidence>
<keyword evidence="1" id="KW-1133">Transmembrane helix</keyword>
<evidence type="ECO:0000259" key="3">
    <source>
        <dbReference type="Pfam" id="PF13579"/>
    </source>
</evidence>
<accession>A0A6J7CGY9</accession>
<evidence type="ECO:0000313" key="8">
    <source>
        <dbReference type="EMBL" id="CAB4888138.1"/>
    </source>
</evidence>
<dbReference type="CDD" id="cd03794">
    <property type="entry name" value="GT4_WbuB-like"/>
    <property type="match status" value="1"/>
</dbReference>
<dbReference type="AlphaFoldDB" id="A0A6J7CGY9"/>
<gene>
    <name evidence="4" type="ORF">UFOPK2658_00209</name>
    <name evidence="5" type="ORF">UFOPK2880_00066</name>
    <name evidence="6" type="ORF">UFOPK3004_00254</name>
    <name evidence="7" type="ORF">UFOPK3304_00268</name>
    <name evidence="8" type="ORF">UFOPK3494_00109</name>
    <name evidence="9" type="ORF">UFOPK4134_00029</name>
</gene>
<sequence length="426" mass="46632">MNEVQQVGQPLKLVVLCPHFEPDTAPTGVVMTKIVHELAKLGHEIHVVTALPWYREHRVESEWTQTTWRTRTTSTTWGSVTRLNPFAGDDKKNLWRRVFGFVGFSVISIFAGLQAGRVRGDQRRVDAVIAMSPPLTLGLSGWLIAKGRRAPLVFNIQDVFPDAAIETGAITNAAVIKVSRWLEKISYRWASIVTVLSDDLRDNVVAKLPLAQASKVVVIPNFVDTEAIRPLDRMTNYRDELGIDDRLVVMYAGNVGFSQSLNLLLAAAREFPDIAFVVNGSGAARSTLEAEAKKLTNVIFGDYQPIERLAEVLATADIHAVLLKRGLGKVSVPSKTYSVMAAGRAVVAAIDPGTEVTRLIDGAKCGLSVPPDDSAALIEALRMMLADFNEIRQMGERARQFVEQVASPTAVAQQYVEAVHGISKGR</sequence>
<dbReference type="Pfam" id="PF00534">
    <property type="entry name" value="Glycos_transf_1"/>
    <property type="match status" value="1"/>
</dbReference>
<dbReference type="Gene3D" id="3.40.50.2000">
    <property type="entry name" value="Glycogen Phosphorylase B"/>
    <property type="match status" value="2"/>
</dbReference>
<dbReference type="Pfam" id="PF13579">
    <property type="entry name" value="Glyco_trans_4_4"/>
    <property type="match status" value="1"/>
</dbReference>
<dbReference type="EMBL" id="CAFAAL010000011">
    <property type="protein sequence ID" value="CAB4794394.1"/>
    <property type="molecule type" value="Genomic_DNA"/>
</dbReference>
<name>A0A6J7CGY9_9ZZZZ</name>
<dbReference type="GO" id="GO:0016758">
    <property type="term" value="F:hexosyltransferase activity"/>
    <property type="evidence" value="ECO:0007669"/>
    <property type="project" value="TreeGrafter"/>
</dbReference>
<reference evidence="7" key="1">
    <citation type="submission" date="2020-05" db="EMBL/GenBank/DDBJ databases">
        <authorList>
            <person name="Chiriac C."/>
            <person name="Salcher M."/>
            <person name="Ghai R."/>
            <person name="Kavagutti S V."/>
        </authorList>
    </citation>
    <scope>NUCLEOTIDE SEQUENCE</scope>
</reference>
<dbReference type="InterPro" id="IPR028098">
    <property type="entry name" value="Glyco_trans_4-like_N"/>
</dbReference>
<evidence type="ECO:0000313" key="5">
    <source>
        <dbReference type="EMBL" id="CAB4760413.1"/>
    </source>
</evidence>
<feature type="domain" description="Glycosyltransferase subfamily 4-like N-terminal" evidence="3">
    <location>
        <begin position="28"/>
        <end position="221"/>
    </location>
</feature>
<keyword evidence="1" id="KW-0472">Membrane</keyword>
<evidence type="ECO:0000256" key="1">
    <source>
        <dbReference type="SAM" id="Phobius"/>
    </source>
</evidence>
<dbReference type="EMBL" id="CAFBPS010000001">
    <property type="protein sequence ID" value="CAB5016779.1"/>
    <property type="molecule type" value="Genomic_DNA"/>
</dbReference>
<evidence type="ECO:0000313" key="6">
    <source>
        <dbReference type="EMBL" id="CAB4794394.1"/>
    </source>
</evidence>